<dbReference type="InterPro" id="IPR027094">
    <property type="entry name" value="Mitofusin_fam"/>
</dbReference>
<dbReference type="GO" id="GO:0005525">
    <property type="term" value="F:GTP binding"/>
    <property type="evidence" value="ECO:0007669"/>
    <property type="project" value="UniProtKB-KW"/>
</dbReference>
<reference evidence="7" key="1">
    <citation type="submission" date="2009-01" db="EMBL/GenBank/DDBJ databases">
        <title>Complete sequence of chromosome Cyanothece sp. PCC 7425.</title>
        <authorList>
            <consortium name="US DOE Joint Genome Institute"/>
            <person name="Lucas S."/>
            <person name="Copeland A."/>
            <person name="Lapidus A."/>
            <person name="Glavina del Rio T."/>
            <person name="Dalin E."/>
            <person name="Tice H."/>
            <person name="Bruce D."/>
            <person name="Goodwin L."/>
            <person name="Pitluck S."/>
            <person name="Sims D."/>
            <person name="Meineke L."/>
            <person name="Brettin T."/>
            <person name="Detter J.C."/>
            <person name="Han C."/>
            <person name="Larimer F."/>
            <person name="Land M."/>
            <person name="Hauser L."/>
            <person name="Kyrpides N."/>
            <person name="Ovchinnikova G."/>
            <person name="Liberton M."/>
            <person name="Stoeckel J."/>
            <person name="Banerjee A."/>
            <person name="Singh A."/>
            <person name="Page L."/>
            <person name="Sato H."/>
            <person name="Zhao L."/>
            <person name="Sherman L."/>
            <person name="Pakrasi H."/>
            <person name="Richardson P."/>
        </authorList>
    </citation>
    <scope>NUCLEOTIDE SEQUENCE</scope>
    <source>
        <strain evidence="7">PCC 7425</strain>
    </source>
</reference>
<comment type="subcellular location">
    <subcellularLocation>
        <location evidence="1">Membrane</location>
    </subcellularLocation>
</comment>
<dbReference type="KEGG" id="cyn:Cyan7425_4311"/>
<evidence type="ECO:0000256" key="1">
    <source>
        <dbReference type="ARBA" id="ARBA00004370"/>
    </source>
</evidence>
<evidence type="ECO:0000259" key="6">
    <source>
        <dbReference type="Pfam" id="PF00350"/>
    </source>
</evidence>
<evidence type="ECO:0000256" key="2">
    <source>
        <dbReference type="ARBA" id="ARBA00022741"/>
    </source>
</evidence>
<proteinExistence type="predicted"/>
<dbReference type="HOGENOM" id="CLU_362401_0_0_3"/>
<name>B8HYH0_CYAP4</name>
<evidence type="ECO:0000256" key="5">
    <source>
        <dbReference type="ARBA" id="ARBA00023136"/>
    </source>
</evidence>
<accession>B8HYH0</accession>
<keyword evidence="3" id="KW-0378">Hydrolase</keyword>
<evidence type="ECO:0000256" key="3">
    <source>
        <dbReference type="ARBA" id="ARBA00022801"/>
    </source>
</evidence>
<keyword evidence="4" id="KW-0342">GTP-binding</keyword>
<gene>
    <name evidence="7" type="ordered locus">Cyan7425_4311</name>
</gene>
<dbReference type="GO" id="GO:0003924">
    <property type="term" value="F:GTPase activity"/>
    <property type="evidence" value="ECO:0007669"/>
    <property type="project" value="InterPro"/>
</dbReference>
<dbReference type="Gene3D" id="3.40.50.300">
    <property type="entry name" value="P-loop containing nucleotide triphosphate hydrolases"/>
    <property type="match status" value="1"/>
</dbReference>
<keyword evidence="2" id="KW-0547">Nucleotide-binding</keyword>
<keyword evidence="5" id="KW-0472">Membrane</keyword>
<sequence>MDWKIASSYYESRLSDTLSVCRYALNLAMLPQAEIPSKLKDILLEELEPARRQLERLRKREFRIAVVGLEKAGKSTFINAWLECDLLPAKAARCTFTTTQIYSVTNDSEQRLEVLVKTDEQFFSLINGLKAANAQEDLNTIQQHEATLSQVRRDGNLTFSFTRLEDIKEQLRKYVADERYAHAVLEARLYTSKLAQAEGIVFYDVPGLDSGLAKHVDEAQQMLSDCDAVILVQRFTSLREKELEIIKFTEHGDRNVSVADKLFVFLSRVDSLASPEALKQHIAEASQDWLRRTNLPDHRIVHGSAGAYLVLNGLADKQTQLEIGDVISIQNKLKSLTVSDNQENLIQEGTGIPEIKSRIFQYINTERVSVLKKRCDASIIKILDTSEEIYDLARKNHPENPEEAKRFEEERQRILFAEWWHNKWEQIKADLQNYYNANVINQGSLSNKISSIDKFRQRYLQVVADEIQTLKQEALVKKDIIFAANATPSFDRTKANFSWREDIYNDVSKSLSSIASQLAIELQDEALRLVEYMANLLWGSKQVKERLIFNSNTIFLSKLETSLSVLFLRFARPVSEALIRGPVNSDTRNEIIKNLGVDIEIVDNYYSGEEPAFKVLKKYAKYGADLLFSPELRLEILGINEVAKQFSRVAAQVVSDTVGSLITAEESVVFEVENDIKALEEYLQSAIFDAAGFESFFIQELKALVDSFRDKEGTWAGVALNEWLQENPSLLAELPTSLKPRQLNLEVSERLRQLSAVLKKAKTSGYIE</sequence>
<dbReference type="PANTHER" id="PTHR10465">
    <property type="entry name" value="TRANSMEMBRANE GTPASE FZO1"/>
    <property type="match status" value="1"/>
</dbReference>
<dbReference type="eggNOG" id="COG0699">
    <property type="taxonomic scope" value="Bacteria"/>
</dbReference>
<dbReference type="OrthoDB" id="5477114at2"/>
<dbReference type="InterPro" id="IPR045063">
    <property type="entry name" value="Dynamin_N"/>
</dbReference>
<evidence type="ECO:0000313" key="7">
    <source>
        <dbReference type="EMBL" id="ACL46624.1"/>
    </source>
</evidence>
<organism evidence="7">
    <name type="scientific">Cyanothece sp. (strain PCC 7425 / ATCC 29141)</name>
    <dbReference type="NCBI Taxonomy" id="395961"/>
    <lineage>
        <taxon>Bacteria</taxon>
        <taxon>Bacillati</taxon>
        <taxon>Cyanobacteriota</taxon>
        <taxon>Cyanophyceae</taxon>
        <taxon>Gomontiellales</taxon>
        <taxon>Cyanothecaceae</taxon>
        <taxon>Cyanothece</taxon>
    </lineage>
</organism>
<feature type="domain" description="Dynamin N-terminal" evidence="6">
    <location>
        <begin position="64"/>
        <end position="239"/>
    </location>
</feature>
<dbReference type="SUPFAM" id="SSF52540">
    <property type="entry name" value="P-loop containing nucleoside triphosphate hydrolases"/>
    <property type="match status" value="1"/>
</dbReference>
<dbReference type="AlphaFoldDB" id="B8HYH0"/>
<dbReference type="EMBL" id="CP001344">
    <property type="protein sequence ID" value="ACL46624.1"/>
    <property type="molecule type" value="Genomic_DNA"/>
</dbReference>
<dbReference type="GO" id="GO:0016020">
    <property type="term" value="C:membrane"/>
    <property type="evidence" value="ECO:0007669"/>
    <property type="project" value="UniProtKB-SubCell"/>
</dbReference>
<dbReference type="PANTHER" id="PTHR10465:SF0">
    <property type="entry name" value="SARCALUMENIN"/>
    <property type="match status" value="1"/>
</dbReference>
<evidence type="ECO:0000256" key="4">
    <source>
        <dbReference type="ARBA" id="ARBA00023134"/>
    </source>
</evidence>
<dbReference type="STRING" id="395961.Cyan7425_4311"/>
<protein>
    <recommendedName>
        <fullName evidence="6">Dynamin N-terminal domain-containing protein</fullName>
    </recommendedName>
</protein>
<dbReference type="Pfam" id="PF00350">
    <property type="entry name" value="Dynamin_N"/>
    <property type="match status" value="1"/>
</dbReference>
<dbReference type="InterPro" id="IPR027417">
    <property type="entry name" value="P-loop_NTPase"/>
</dbReference>